<sequence length="631" mass="73300">MENCGTWNFKNFREILGLKGSSQGILTTLSLASKILPYYGYAHQCKTLMTQLRSGSRAIWLNNQNILLRSYPDKDDGVRYILKKRPLLISKAFGNSRLLKSNTTLLKFHEFMTNDDSKLFEITIRLKAFDLKSLRIINKVLDNLDSEVSSVKFLLMCGYRSNNVFIDVPEIVKVYSKIADFCNKEILVDNSGCFPTYIFPECLKFDMRKASYITEKSCILFTNCLPFPEYENMDPGIAQSFIEGQFCSRQYFKLFSQYNPEEIWKMTRKSTLTLKICASHSLDDSSDLKNITEILMDYEKCPSVKDSQFKEIILNTTGLIGQFECNSQKVFLWNLYDMYNLCYQKKIELSIQSCKFAFKETAIKGAVCYIYLEDKFLKITNFCGRFSKLIYKCSDYFIWKLDISQFSGKLVEGETPKLTRRVKYLTNEWCAIIFINQITHIETSLARLESSVVQNAGRGIIFNTTIKFLELLKEKTFAKLEKLNNRGKLNLRIEMTENCNLLSPKSNIDLSILRYLKLTELHIKVYLRTINKELNGLAKVLQNQKELEFFSLSSIDLFCKNPLSKEFQNLHLVLKNRPYLRKINIVSRSSFPLVTKEVAKTLLIDKITAEITIKHGCECYFDTYHKLCEEL</sequence>
<evidence type="ECO:0000313" key="1">
    <source>
        <dbReference type="EMBL" id="CAI2362163.1"/>
    </source>
</evidence>
<gene>
    <name evidence="1" type="ORF">ECRASSUSDP1_LOCUS3485</name>
</gene>
<protein>
    <submittedName>
        <fullName evidence="1">Uncharacterized protein</fullName>
    </submittedName>
</protein>
<accession>A0AAD1U599</accession>
<dbReference type="AlphaFoldDB" id="A0AAD1U599"/>
<organism evidence="1 2">
    <name type="scientific">Euplotes crassus</name>
    <dbReference type="NCBI Taxonomy" id="5936"/>
    <lineage>
        <taxon>Eukaryota</taxon>
        <taxon>Sar</taxon>
        <taxon>Alveolata</taxon>
        <taxon>Ciliophora</taxon>
        <taxon>Intramacronucleata</taxon>
        <taxon>Spirotrichea</taxon>
        <taxon>Hypotrichia</taxon>
        <taxon>Euplotida</taxon>
        <taxon>Euplotidae</taxon>
        <taxon>Moneuplotes</taxon>
    </lineage>
</organism>
<reference evidence="1" key="1">
    <citation type="submission" date="2023-07" db="EMBL/GenBank/DDBJ databases">
        <authorList>
            <consortium name="AG Swart"/>
            <person name="Singh M."/>
            <person name="Singh A."/>
            <person name="Seah K."/>
            <person name="Emmerich C."/>
        </authorList>
    </citation>
    <scope>NUCLEOTIDE SEQUENCE</scope>
    <source>
        <strain evidence="1">DP1</strain>
    </source>
</reference>
<proteinExistence type="predicted"/>
<dbReference type="Proteomes" id="UP001295684">
    <property type="component" value="Unassembled WGS sequence"/>
</dbReference>
<comment type="caution">
    <text evidence="1">The sequence shown here is derived from an EMBL/GenBank/DDBJ whole genome shotgun (WGS) entry which is preliminary data.</text>
</comment>
<name>A0AAD1U599_EUPCR</name>
<evidence type="ECO:0000313" key="2">
    <source>
        <dbReference type="Proteomes" id="UP001295684"/>
    </source>
</evidence>
<keyword evidence="2" id="KW-1185">Reference proteome</keyword>
<dbReference type="EMBL" id="CAMPGE010003331">
    <property type="protein sequence ID" value="CAI2362163.1"/>
    <property type="molecule type" value="Genomic_DNA"/>
</dbReference>